<feature type="transmembrane region" description="Helical" evidence="7">
    <location>
        <begin position="313"/>
        <end position="334"/>
    </location>
</feature>
<proteinExistence type="predicted"/>
<evidence type="ECO:0000256" key="1">
    <source>
        <dbReference type="ARBA" id="ARBA00004141"/>
    </source>
</evidence>
<sequence>MSTSHDSSSPSPKPPTGIRWRSSTLFILSTVGMGLFTDLFLYGLIVPIMPFILRDRIGVPHSQIQSHTSILLACYAGASMLSCVPAGIIADRLATRQLPFLGGLVALLASTVLLFAGRSIGLLILARVFQGISGAVVWTVGLALVMDTVGSERLGVAMGSIFSIISVGQVVSPVLGGVVYKKAGSGAVFAMAFGLLVVDFLMRLAVVEKSASAEYGIVVDPSAPADEAENQNNGEANEESPLLRKSSDDDNDIEQWKIPPNQPTWVRRFPVISCLKHPRLLTAQGVAIMQALLLSIFDASLPTEAHDLFGFDSLQAGILFAPLLLPLLLLGPLAGKAVDIYGVKPASLLGFTTLSIPLLLLRTPHASSDSFSEILKLSALLLLCGCSLSLLSSPSIVESGHVVELYYRYNRAHFGSRSPYAQLYAVNSVASYLGLTIGPLMAAALRESVGYGNMNAVVAGLCLGMGALSWVYLGGKPRMLLWKRGRV</sequence>
<keyword evidence="2" id="KW-0813">Transport</keyword>
<evidence type="ECO:0000313" key="9">
    <source>
        <dbReference type="EMBL" id="PSS28257.1"/>
    </source>
</evidence>
<feature type="transmembrane region" description="Helical" evidence="7">
    <location>
        <begin position="97"/>
        <end position="116"/>
    </location>
</feature>
<feature type="transmembrane region" description="Helical" evidence="7">
    <location>
        <begin position="69"/>
        <end position="90"/>
    </location>
</feature>
<dbReference type="PANTHER" id="PTHR23506:SF37">
    <property type="entry name" value="MAJOR FACILITATOR SUPERFAMILY (MFS) PROFILE DOMAIN-CONTAINING PROTEIN"/>
    <property type="match status" value="1"/>
</dbReference>
<dbReference type="InterPro" id="IPR036259">
    <property type="entry name" value="MFS_trans_sf"/>
</dbReference>
<dbReference type="Gene3D" id="1.20.1250.20">
    <property type="entry name" value="MFS general substrate transporter like domains"/>
    <property type="match status" value="2"/>
</dbReference>
<dbReference type="GO" id="GO:0022857">
    <property type="term" value="F:transmembrane transporter activity"/>
    <property type="evidence" value="ECO:0007669"/>
    <property type="project" value="InterPro"/>
</dbReference>
<feature type="transmembrane region" description="Helical" evidence="7">
    <location>
        <begin position="380"/>
        <end position="403"/>
    </location>
</feature>
<dbReference type="RefSeq" id="XP_024725782.1">
    <property type="nucleotide sequence ID" value="XM_024866216.1"/>
</dbReference>
<keyword evidence="4 7" id="KW-1133">Transmembrane helix</keyword>
<dbReference type="InterPro" id="IPR050930">
    <property type="entry name" value="MFS_Vesicular_Transporter"/>
</dbReference>
<dbReference type="GeneID" id="36574297"/>
<evidence type="ECO:0000256" key="3">
    <source>
        <dbReference type="ARBA" id="ARBA00022692"/>
    </source>
</evidence>
<dbReference type="EMBL" id="KZ679006">
    <property type="protein sequence ID" value="PSS28257.1"/>
    <property type="molecule type" value="Genomic_DNA"/>
</dbReference>
<feature type="region of interest" description="Disordered" evidence="6">
    <location>
        <begin position="224"/>
        <end position="258"/>
    </location>
</feature>
<protein>
    <recommendedName>
        <fullName evidence="8">Major facilitator superfamily (MFS) profile domain-containing protein</fullName>
    </recommendedName>
</protein>
<reference evidence="9 10" key="1">
    <citation type="journal article" date="2018" name="New Phytol.">
        <title>Comparative genomics and transcriptomics depict ericoid mycorrhizal fungi as versatile saprotrophs and plant mutualists.</title>
        <authorList>
            <person name="Martino E."/>
            <person name="Morin E."/>
            <person name="Grelet G.A."/>
            <person name="Kuo A."/>
            <person name="Kohler A."/>
            <person name="Daghino S."/>
            <person name="Barry K.W."/>
            <person name="Cichocki N."/>
            <person name="Clum A."/>
            <person name="Dockter R.B."/>
            <person name="Hainaut M."/>
            <person name="Kuo R.C."/>
            <person name="LaButti K."/>
            <person name="Lindahl B.D."/>
            <person name="Lindquist E.A."/>
            <person name="Lipzen A."/>
            <person name="Khouja H.R."/>
            <person name="Magnuson J."/>
            <person name="Murat C."/>
            <person name="Ohm R.A."/>
            <person name="Singer S.W."/>
            <person name="Spatafora J.W."/>
            <person name="Wang M."/>
            <person name="Veneault-Fourrey C."/>
            <person name="Henrissat B."/>
            <person name="Grigoriev I.V."/>
            <person name="Martin F.M."/>
            <person name="Perotto S."/>
        </authorList>
    </citation>
    <scope>NUCLEOTIDE SEQUENCE [LARGE SCALE GENOMIC DNA]</scope>
    <source>
        <strain evidence="9 10">ATCC 22711</strain>
    </source>
</reference>
<dbReference type="AlphaFoldDB" id="A0A2T3BFR2"/>
<dbReference type="SUPFAM" id="SSF103473">
    <property type="entry name" value="MFS general substrate transporter"/>
    <property type="match status" value="1"/>
</dbReference>
<evidence type="ECO:0000256" key="6">
    <source>
        <dbReference type="SAM" id="MobiDB-lite"/>
    </source>
</evidence>
<dbReference type="GO" id="GO:0016020">
    <property type="term" value="C:membrane"/>
    <property type="evidence" value="ECO:0007669"/>
    <property type="project" value="UniProtKB-SubCell"/>
</dbReference>
<feature type="transmembrane region" description="Helical" evidence="7">
    <location>
        <begin position="25"/>
        <end position="49"/>
    </location>
</feature>
<organism evidence="9 10">
    <name type="scientific">Amorphotheca resinae ATCC 22711</name>
    <dbReference type="NCBI Taxonomy" id="857342"/>
    <lineage>
        <taxon>Eukaryota</taxon>
        <taxon>Fungi</taxon>
        <taxon>Dikarya</taxon>
        <taxon>Ascomycota</taxon>
        <taxon>Pezizomycotina</taxon>
        <taxon>Leotiomycetes</taxon>
        <taxon>Helotiales</taxon>
        <taxon>Amorphothecaceae</taxon>
        <taxon>Amorphotheca</taxon>
    </lineage>
</organism>
<feature type="transmembrane region" description="Helical" evidence="7">
    <location>
        <begin position="341"/>
        <end position="360"/>
    </location>
</feature>
<dbReference type="InParanoid" id="A0A2T3BFR2"/>
<accession>A0A2T3BFR2</accession>
<dbReference type="PRINTS" id="PR01036">
    <property type="entry name" value="TCRTETB"/>
</dbReference>
<dbReference type="STRING" id="857342.A0A2T3BFR2"/>
<evidence type="ECO:0000256" key="2">
    <source>
        <dbReference type="ARBA" id="ARBA00022448"/>
    </source>
</evidence>
<feature type="domain" description="Major facilitator superfamily (MFS) profile" evidence="8">
    <location>
        <begin position="27"/>
        <end position="478"/>
    </location>
</feature>
<evidence type="ECO:0000313" key="10">
    <source>
        <dbReference type="Proteomes" id="UP000241818"/>
    </source>
</evidence>
<evidence type="ECO:0000256" key="4">
    <source>
        <dbReference type="ARBA" id="ARBA00022989"/>
    </source>
</evidence>
<feature type="transmembrane region" description="Helical" evidence="7">
    <location>
        <begin position="186"/>
        <end position="206"/>
    </location>
</feature>
<dbReference type="CDD" id="cd17325">
    <property type="entry name" value="MFS_MdtG_SLC18_like"/>
    <property type="match status" value="1"/>
</dbReference>
<dbReference type="InterPro" id="IPR011701">
    <property type="entry name" value="MFS"/>
</dbReference>
<evidence type="ECO:0000256" key="5">
    <source>
        <dbReference type="ARBA" id="ARBA00023136"/>
    </source>
</evidence>
<feature type="transmembrane region" description="Helical" evidence="7">
    <location>
        <begin position="424"/>
        <end position="445"/>
    </location>
</feature>
<keyword evidence="5 7" id="KW-0472">Membrane</keyword>
<dbReference type="OrthoDB" id="5086884at2759"/>
<feature type="transmembrane region" description="Helical" evidence="7">
    <location>
        <begin position="122"/>
        <end position="145"/>
    </location>
</feature>
<evidence type="ECO:0000259" key="8">
    <source>
        <dbReference type="PROSITE" id="PS50850"/>
    </source>
</evidence>
<feature type="transmembrane region" description="Helical" evidence="7">
    <location>
        <begin position="451"/>
        <end position="473"/>
    </location>
</feature>
<gene>
    <name evidence="9" type="ORF">M430DRAFT_32699</name>
</gene>
<comment type="subcellular location">
    <subcellularLocation>
        <location evidence="1">Membrane</location>
        <topology evidence="1">Multi-pass membrane protein</topology>
    </subcellularLocation>
</comment>
<dbReference type="PROSITE" id="PS50850">
    <property type="entry name" value="MFS"/>
    <property type="match status" value="1"/>
</dbReference>
<feature type="transmembrane region" description="Helical" evidence="7">
    <location>
        <begin position="157"/>
        <end position="180"/>
    </location>
</feature>
<evidence type="ECO:0000256" key="7">
    <source>
        <dbReference type="SAM" id="Phobius"/>
    </source>
</evidence>
<keyword evidence="10" id="KW-1185">Reference proteome</keyword>
<dbReference type="Pfam" id="PF07690">
    <property type="entry name" value="MFS_1"/>
    <property type="match status" value="1"/>
</dbReference>
<name>A0A2T3BFR2_AMORE</name>
<dbReference type="InterPro" id="IPR020846">
    <property type="entry name" value="MFS_dom"/>
</dbReference>
<keyword evidence="3 7" id="KW-0812">Transmembrane</keyword>
<dbReference type="Proteomes" id="UP000241818">
    <property type="component" value="Unassembled WGS sequence"/>
</dbReference>
<dbReference type="PANTHER" id="PTHR23506">
    <property type="entry name" value="GH10249P"/>
    <property type="match status" value="1"/>
</dbReference>